<dbReference type="EMBL" id="VFQX01000022">
    <property type="protein sequence ID" value="KAF0980028.1"/>
    <property type="molecule type" value="Genomic_DNA"/>
</dbReference>
<feature type="compositionally biased region" description="Basic and acidic residues" evidence="1">
    <location>
        <begin position="144"/>
        <end position="154"/>
    </location>
</feature>
<dbReference type="AlphaFoldDB" id="A0A6A5C2A7"/>
<feature type="region of interest" description="Disordered" evidence="1">
    <location>
        <begin position="249"/>
        <end position="289"/>
    </location>
</feature>
<feature type="compositionally biased region" description="Polar residues" evidence="1">
    <location>
        <begin position="129"/>
        <end position="143"/>
    </location>
</feature>
<reference evidence="2 3" key="1">
    <citation type="journal article" date="2019" name="Sci. Rep.">
        <title>Nanopore sequencing improves the draft genome of the human pathogenic amoeba Naegleria fowleri.</title>
        <authorList>
            <person name="Liechti N."/>
            <person name="Schurch N."/>
            <person name="Bruggmann R."/>
            <person name="Wittwer M."/>
        </authorList>
    </citation>
    <scope>NUCLEOTIDE SEQUENCE [LARGE SCALE GENOMIC DNA]</scope>
    <source>
        <strain evidence="2 3">ATCC 30894</strain>
    </source>
</reference>
<evidence type="ECO:0000313" key="2">
    <source>
        <dbReference type="EMBL" id="KAF0980028.1"/>
    </source>
</evidence>
<dbReference type="VEuPathDB" id="AmoebaDB:NF0108160"/>
<keyword evidence="3" id="KW-1185">Reference proteome</keyword>
<protein>
    <submittedName>
        <fullName evidence="2">Uncharacterized protein</fullName>
    </submittedName>
</protein>
<proteinExistence type="predicted"/>
<dbReference type="VEuPathDB" id="AmoebaDB:NfTy_048780"/>
<feature type="compositionally biased region" description="Basic residues" evidence="1">
    <location>
        <begin position="274"/>
        <end position="289"/>
    </location>
</feature>
<organism evidence="2 3">
    <name type="scientific">Naegleria fowleri</name>
    <name type="common">Brain eating amoeba</name>
    <dbReference type="NCBI Taxonomy" id="5763"/>
    <lineage>
        <taxon>Eukaryota</taxon>
        <taxon>Discoba</taxon>
        <taxon>Heterolobosea</taxon>
        <taxon>Tetramitia</taxon>
        <taxon>Eutetramitia</taxon>
        <taxon>Vahlkampfiidae</taxon>
        <taxon>Naegleria</taxon>
    </lineage>
</organism>
<dbReference type="GeneID" id="68108399"/>
<feature type="region of interest" description="Disordered" evidence="1">
    <location>
        <begin position="73"/>
        <end position="182"/>
    </location>
</feature>
<dbReference type="RefSeq" id="XP_044564741.1">
    <property type="nucleotide sequence ID" value="XM_044702260.1"/>
</dbReference>
<feature type="compositionally biased region" description="Basic residues" evidence="1">
    <location>
        <begin position="103"/>
        <end position="112"/>
    </location>
</feature>
<gene>
    <name evidence="2" type="ORF">FDP41_001181</name>
</gene>
<feature type="compositionally biased region" description="Polar residues" evidence="1">
    <location>
        <begin position="28"/>
        <end position="49"/>
    </location>
</feature>
<name>A0A6A5C2A7_NAEFO</name>
<accession>A0A6A5C2A7</accession>
<evidence type="ECO:0000256" key="1">
    <source>
        <dbReference type="SAM" id="MobiDB-lite"/>
    </source>
</evidence>
<feature type="compositionally biased region" description="Low complexity" evidence="1">
    <location>
        <begin position="89"/>
        <end position="102"/>
    </location>
</feature>
<feature type="region of interest" description="Disordered" evidence="1">
    <location>
        <begin position="28"/>
        <end position="50"/>
    </location>
</feature>
<feature type="compositionally biased region" description="Low complexity" evidence="1">
    <location>
        <begin position="258"/>
        <end position="273"/>
    </location>
</feature>
<sequence>MTSSPPMTAHLRFNNNAMENVANANATSVKQQVSVSNNNSHTESMNPNRETVDSIKPLFRQVEMIQQPQCVTCTNQNEDERSTDDDDGSTSSSSDCESSCSTLKKKRRRRVKRGVEPRNVIVDAANGHASRSSVTTGNKSATQENKETTSEGRDTFNASSTVVVRRKQPEPAKETSSCDNSILEDQHSAPETDISEAPSIGKLKDFAKLQEECNNEFKDYTQKMKALVKDISMHGKELVELRSAVKHIEKRESKKEGAATTALTKSKTASNATVKKKRVLKSASPLKKK</sequence>
<dbReference type="Proteomes" id="UP000444721">
    <property type="component" value="Unassembled WGS sequence"/>
</dbReference>
<comment type="caution">
    <text evidence="2">The sequence shown here is derived from an EMBL/GenBank/DDBJ whole genome shotgun (WGS) entry which is preliminary data.</text>
</comment>
<evidence type="ECO:0000313" key="3">
    <source>
        <dbReference type="Proteomes" id="UP000444721"/>
    </source>
</evidence>
<dbReference type="VEuPathDB" id="AmoebaDB:FDP41_001181"/>